<reference evidence="2 3" key="3">
    <citation type="journal article" date="2017" name="G3 (Bethesda)">
        <title>Comparative analysis highlights variable genome content of wheat rusts and divergence of the mating loci.</title>
        <authorList>
            <person name="Cuomo C.A."/>
            <person name="Bakkeren G."/>
            <person name="Khalil H.B."/>
            <person name="Panwar V."/>
            <person name="Joly D."/>
            <person name="Linning R."/>
            <person name="Sakthikumar S."/>
            <person name="Song X."/>
            <person name="Adiconis X."/>
            <person name="Fan L."/>
            <person name="Goldberg J.M."/>
            <person name="Levin J.Z."/>
            <person name="Young S."/>
            <person name="Zeng Q."/>
            <person name="Anikster Y."/>
            <person name="Bruce M."/>
            <person name="Wang M."/>
            <person name="Yin C."/>
            <person name="McCallum B."/>
            <person name="Szabo L.J."/>
            <person name="Hulbert S."/>
            <person name="Chen X."/>
            <person name="Fellers J.P."/>
        </authorList>
    </citation>
    <scope>NUCLEOTIDE SEQUENCE</scope>
    <source>
        <strain evidence="3">Isolate 1-1 / race 1 (BBBD)</strain>
        <strain evidence="2">isolate 1-1 / race 1 (BBBD)</strain>
    </source>
</reference>
<feature type="non-terminal residue" evidence="1">
    <location>
        <position position="263"/>
    </location>
</feature>
<dbReference type="Pfam" id="PF14223">
    <property type="entry name" value="Retrotran_gag_2"/>
    <property type="match status" value="1"/>
</dbReference>
<organism evidence="1">
    <name type="scientific">Puccinia triticina (isolate 1-1 / race 1 (BBBD))</name>
    <name type="common">Brown leaf rust fungus</name>
    <dbReference type="NCBI Taxonomy" id="630390"/>
    <lineage>
        <taxon>Eukaryota</taxon>
        <taxon>Fungi</taxon>
        <taxon>Dikarya</taxon>
        <taxon>Basidiomycota</taxon>
        <taxon>Pucciniomycotina</taxon>
        <taxon>Pucciniomycetes</taxon>
        <taxon>Pucciniales</taxon>
        <taxon>Pucciniaceae</taxon>
        <taxon>Puccinia</taxon>
    </lineage>
</organism>
<name>A0A180FYX5_PUCT1</name>
<dbReference type="VEuPathDB" id="FungiDB:PTTG_30497"/>
<evidence type="ECO:0008006" key="4">
    <source>
        <dbReference type="Google" id="ProtNLM"/>
    </source>
</evidence>
<dbReference type="AlphaFoldDB" id="A0A180FYX5"/>
<dbReference type="Proteomes" id="UP000005240">
    <property type="component" value="Unassembled WGS sequence"/>
</dbReference>
<dbReference type="EnsemblFungi" id="PTTG_30497-t43_1">
    <property type="protein sequence ID" value="PTTG_30497-t43_1-p1"/>
    <property type="gene ID" value="PTTG_30497"/>
</dbReference>
<reference evidence="1" key="2">
    <citation type="submission" date="2016-05" db="EMBL/GenBank/DDBJ databases">
        <title>Comparative analysis highlights variable genome content of wheat rusts and divergence of the mating loci.</title>
        <authorList>
            <person name="Cuomo C.A."/>
            <person name="Bakkeren G."/>
            <person name="Szabo L."/>
            <person name="Khalil H."/>
            <person name="Joly D."/>
            <person name="Goldberg J."/>
            <person name="Young S."/>
            <person name="Zeng Q."/>
            <person name="Fellers J."/>
        </authorList>
    </citation>
    <scope>NUCLEOTIDE SEQUENCE [LARGE SCALE GENOMIC DNA]</scope>
    <source>
        <strain evidence="1">1-1 BBBD Race 1</strain>
    </source>
</reference>
<evidence type="ECO:0000313" key="2">
    <source>
        <dbReference type="EnsemblFungi" id="PTTG_30497-t43_1-p1"/>
    </source>
</evidence>
<reference evidence="2" key="4">
    <citation type="submission" date="2025-05" db="UniProtKB">
        <authorList>
            <consortium name="EnsemblFungi"/>
        </authorList>
    </citation>
    <scope>IDENTIFICATION</scope>
    <source>
        <strain evidence="2">isolate 1-1 / race 1 (BBBD)</strain>
    </source>
</reference>
<dbReference type="OrthoDB" id="2506425at2759"/>
<dbReference type="EMBL" id="ADAS02004137">
    <property type="protein sequence ID" value="OAV85472.1"/>
    <property type="molecule type" value="Genomic_DNA"/>
</dbReference>
<keyword evidence="3" id="KW-1185">Reference proteome</keyword>
<dbReference type="PANTHER" id="PTHR33246">
    <property type="entry name" value="CCHC-TYPE DOMAIN-CONTAINING PROTEIN"/>
    <property type="match status" value="1"/>
</dbReference>
<proteinExistence type="predicted"/>
<dbReference type="PANTHER" id="PTHR33246:SF51">
    <property type="entry name" value="MYB_SANT-LIKE DOMAIN-CONTAINING PROTEIN"/>
    <property type="match status" value="1"/>
</dbReference>
<evidence type="ECO:0000313" key="3">
    <source>
        <dbReference type="Proteomes" id="UP000005240"/>
    </source>
</evidence>
<reference evidence="1" key="1">
    <citation type="submission" date="2009-11" db="EMBL/GenBank/DDBJ databases">
        <authorList>
            <consortium name="The Broad Institute Genome Sequencing Platform"/>
            <person name="Ward D."/>
            <person name="Feldgarden M."/>
            <person name="Earl A."/>
            <person name="Young S.K."/>
            <person name="Zeng Q."/>
            <person name="Koehrsen M."/>
            <person name="Alvarado L."/>
            <person name="Berlin A."/>
            <person name="Bochicchio J."/>
            <person name="Borenstein D."/>
            <person name="Chapman S.B."/>
            <person name="Chen Z."/>
            <person name="Engels R."/>
            <person name="Freedman E."/>
            <person name="Gellesch M."/>
            <person name="Goldberg J."/>
            <person name="Griggs A."/>
            <person name="Gujja S."/>
            <person name="Heilman E."/>
            <person name="Heiman D."/>
            <person name="Hepburn T."/>
            <person name="Howarth C."/>
            <person name="Jen D."/>
            <person name="Larson L."/>
            <person name="Lewis B."/>
            <person name="Mehta T."/>
            <person name="Park D."/>
            <person name="Pearson M."/>
            <person name="Roberts A."/>
            <person name="Saif S."/>
            <person name="Shea T."/>
            <person name="Shenoy N."/>
            <person name="Sisk P."/>
            <person name="Stolte C."/>
            <person name="Sykes S."/>
            <person name="Thomson T."/>
            <person name="Walk T."/>
            <person name="White J."/>
            <person name="Yandava C."/>
            <person name="Izard J."/>
            <person name="Baranova O.V."/>
            <person name="Blanton J.M."/>
            <person name="Tanner A.C."/>
            <person name="Dewhirst F.E."/>
            <person name="Haas B."/>
            <person name="Nusbaum C."/>
            <person name="Birren B."/>
        </authorList>
    </citation>
    <scope>NUCLEOTIDE SEQUENCE [LARGE SCALE GENOMIC DNA]</scope>
    <source>
        <strain evidence="1">1-1 BBBD Race 1</strain>
    </source>
</reference>
<sequence>MSSNAEPETWSHPALKYSRIEQLKAPGPDSNYLEWTWFMRSHLNTTDILYVVEGDEAAAKAKPNWVRNNKVAFGVISQTIHPAHVRHVRHITDDARTLWATIRRIHQDSSAGGKMYYLQKLSSHTFSGDNLPAHLDKMAKSFEGLSSLVTKENPLTLEDIYSISILKSLPADWLSCCSAMLNNPSIPPSKLIDALKAEHLRRKTRGEQQALVESVARASLSQPNSARPSQPPPDHSLYCNFCKRSGHNLEICENAARILADHD</sequence>
<protein>
    <recommendedName>
        <fullName evidence="4">DUF4219 domain-containing protein</fullName>
    </recommendedName>
</protein>
<evidence type="ECO:0000313" key="1">
    <source>
        <dbReference type="EMBL" id="OAV85472.1"/>
    </source>
</evidence>
<accession>A0A180FYX5</accession>
<gene>
    <name evidence="1" type="ORF">PTTG_30497</name>
</gene>
<dbReference type="STRING" id="630390.A0A180FYX5"/>